<dbReference type="EMBL" id="CP012332">
    <property type="protein sequence ID" value="AKU89976.1"/>
    <property type="molecule type" value="Genomic_DNA"/>
</dbReference>
<evidence type="ECO:0000256" key="2">
    <source>
        <dbReference type="ARBA" id="ARBA00018911"/>
    </source>
</evidence>
<dbReference type="GO" id="GO:0006754">
    <property type="term" value="P:ATP biosynthetic process"/>
    <property type="evidence" value="ECO:0007669"/>
    <property type="project" value="TreeGrafter"/>
</dbReference>
<dbReference type="PROSITE" id="PS51462">
    <property type="entry name" value="NUDIX"/>
    <property type="match status" value="1"/>
</dbReference>
<evidence type="ECO:0000256" key="7">
    <source>
        <dbReference type="SAM" id="MobiDB-lite"/>
    </source>
</evidence>
<evidence type="ECO:0000256" key="5">
    <source>
        <dbReference type="ARBA" id="ARBA00032644"/>
    </source>
</evidence>
<dbReference type="InterPro" id="IPR000086">
    <property type="entry name" value="NUDIX_hydrolase_dom"/>
</dbReference>
<dbReference type="CDD" id="cd03428">
    <property type="entry name" value="NUDIX_Ap4A_Nudt2"/>
    <property type="match status" value="1"/>
</dbReference>
<dbReference type="PANTHER" id="PTHR21340:SF0">
    <property type="entry name" value="BIS(5'-NUCLEOSYL)-TETRAPHOSPHATASE [ASYMMETRICAL]"/>
    <property type="match status" value="1"/>
</dbReference>
<feature type="region of interest" description="Disordered" evidence="7">
    <location>
        <begin position="135"/>
        <end position="208"/>
    </location>
</feature>
<dbReference type="GO" id="GO:0004081">
    <property type="term" value="F:bis(5'-nucleosyl)-tetraphosphatase (asymmetrical) activity"/>
    <property type="evidence" value="ECO:0007669"/>
    <property type="project" value="TreeGrafter"/>
</dbReference>
<dbReference type="SUPFAM" id="SSF55811">
    <property type="entry name" value="Nudix"/>
    <property type="match status" value="1"/>
</dbReference>
<dbReference type="InterPro" id="IPR020084">
    <property type="entry name" value="NUDIX_hydrolase_CS"/>
</dbReference>
<dbReference type="Pfam" id="PF00293">
    <property type="entry name" value="NUDIX"/>
    <property type="match status" value="1"/>
</dbReference>
<dbReference type="Proteomes" id="UP000055590">
    <property type="component" value="Chromosome"/>
</dbReference>
<dbReference type="Gene3D" id="3.90.79.10">
    <property type="entry name" value="Nucleoside Triphosphate Pyrophosphohydrolase"/>
    <property type="match status" value="1"/>
</dbReference>
<dbReference type="PROSITE" id="PS00893">
    <property type="entry name" value="NUDIX_BOX"/>
    <property type="match status" value="1"/>
</dbReference>
<feature type="compositionally biased region" description="Pro residues" evidence="7">
    <location>
        <begin position="137"/>
        <end position="146"/>
    </location>
</feature>
<sequence length="208" mass="23267">MVPFREVDGKIVYLVISSAVTKREHWEFPKGGVEEGEREVQTALRELLEETGVSDVRLLPGFREPIRYIYRRPEGLVSKQVVYFIGKVGNPAVVLREVEAKDYRWADYDEAFKLLRHANARILLERCHAFIRGRPLPARPQRPRPPAAAQRVSPPPEAPPKPSAPEAKGRRRRRRRRGSQQPAAQGAKSGGQGAEAKGAAGRNPASKP</sequence>
<dbReference type="InterPro" id="IPR015797">
    <property type="entry name" value="NUDIX_hydrolase-like_dom_sf"/>
</dbReference>
<proteinExistence type="inferred from homology"/>
<keyword evidence="10" id="KW-1185">Reference proteome</keyword>
<dbReference type="KEGG" id="vin:AKJ08_0363"/>
<gene>
    <name evidence="9" type="ORF">AKJ08_0363</name>
</gene>
<dbReference type="PRINTS" id="PR00502">
    <property type="entry name" value="NUDIXFAMILY"/>
</dbReference>
<dbReference type="InterPro" id="IPR020476">
    <property type="entry name" value="Nudix_hydrolase"/>
</dbReference>
<dbReference type="InterPro" id="IPR003565">
    <property type="entry name" value="Tetra_PHTase"/>
</dbReference>
<feature type="domain" description="Nudix hydrolase" evidence="8">
    <location>
        <begin position="1"/>
        <end position="129"/>
    </location>
</feature>
<accession>A0A0K1P981</accession>
<feature type="compositionally biased region" description="Pro residues" evidence="7">
    <location>
        <begin position="153"/>
        <end position="163"/>
    </location>
</feature>
<evidence type="ECO:0000256" key="4">
    <source>
        <dbReference type="ARBA" id="ARBA00022801"/>
    </source>
</evidence>
<dbReference type="GO" id="GO:0000166">
    <property type="term" value="F:nucleotide binding"/>
    <property type="evidence" value="ECO:0007669"/>
    <property type="project" value="UniProtKB-KW"/>
</dbReference>
<dbReference type="AlphaFoldDB" id="A0A0K1P981"/>
<dbReference type="STRING" id="1391653.AKJ08_0363"/>
<name>A0A0K1P981_9BACT</name>
<dbReference type="GO" id="GO:0006167">
    <property type="term" value="P:AMP biosynthetic process"/>
    <property type="evidence" value="ECO:0007669"/>
    <property type="project" value="TreeGrafter"/>
</dbReference>
<comment type="similarity">
    <text evidence="1 6">Belongs to the Nudix hydrolase family.</text>
</comment>
<evidence type="ECO:0000256" key="1">
    <source>
        <dbReference type="ARBA" id="ARBA00005582"/>
    </source>
</evidence>
<reference evidence="9 10" key="1">
    <citation type="submission" date="2015-08" db="EMBL/GenBank/DDBJ databases">
        <authorList>
            <person name="Babu N.S."/>
            <person name="Beckwith C.J."/>
            <person name="Beseler K.G."/>
            <person name="Brison A."/>
            <person name="Carone J.V."/>
            <person name="Caskin T.P."/>
            <person name="Diamond M."/>
            <person name="Durham M.E."/>
            <person name="Foxe J.M."/>
            <person name="Go M."/>
            <person name="Henderson B.A."/>
            <person name="Jones I.B."/>
            <person name="McGettigan J.A."/>
            <person name="Micheletti S.J."/>
            <person name="Nasrallah M.E."/>
            <person name="Ortiz D."/>
            <person name="Piller C.R."/>
            <person name="Privatt S.R."/>
            <person name="Schneider S.L."/>
            <person name="Sharp S."/>
            <person name="Smith T.C."/>
            <person name="Stanton J.D."/>
            <person name="Ullery H.E."/>
            <person name="Wilson R.J."/>
            <person name="Serrano M.G."/>
            <person name="Buck G."/>
            <person name="Lee V."/>
            <person name="Wang Y."/>
            <person name="Carvalho R."/>
            <person name="Voegtly L."/>
            <person name="Shi R."/>
            <person name="Duckworth R."/>
            <person name="Johnson A."/>
            <person name="Loviza R."/>
            <person name="Walstead R."/>
            <person name="Shah Z."/>
            <person name="Kiflezghi M."/>
            <person name="Wade K."/>
            <person name="Ball S.L."/>
            <person name="Bradley K.W."/>
            <person name="Asai D.J."/>
            <person name="Bowman C.A."/>
            <person name="Russell D.A."/>
            <person name="Pope W.H."/>
            <person name="Jacobs-Sera D."/>
            <person name="Hendrix R.W."/>
            <person name="Hatfull G.F."/>
        </authorList>
    </citation>
    <scope>NUCLEOTIDE SEQUENCE [LARGE SCALE GENOMIC DNA]</scope>
    <source>
        <strain evidence="9 10">DSM 27710</strain>
    </source>
</reference>
<keyword evidence="4 6" id="KW-0378">Hydrolase</keyword>
<evidence type="ECO:0000313" key="10">
    <source>
        <dbReference type="Proteomes" id="UP000055590"/>
    </source>
</evidence>
<dbReference type="PANTHER" id="PTHR21340">
    <property type="entry name" value="DIADENOSINE 5,5-P1,P4-TETRAPHOSPHATE PYROPHOSPHOHYDROLASE MUTT"/>
    <property type="match status" value="1"/>
</dbReference>
<dbReference type="InterPro" id="IPR051325">
    <property type="entry name" value="Nudix_hydrolase_domain"/>
</dbReference>
<feature type="compositionally biased region" description="Basic residues" evidence="7">
    <location>
        <begin position="169"/>
        <end position="178"/>
    </location>
</feature>
<evidence type="ECO:0000259" key="8">
    <source>
        <dbReference type="PROSITE" id="PS51462"/>
    </source>
</evidence>
<organism evidence="9 10">
    <name type="scientific">Vulgatibacter incomptus</name>
    <dbReference type="NCBI Taxonomy" id="1391653"/>
    <lineage>
        <taxon>Bacteria</taxon>
        <taxon>Pseudomonadati</taxon>
        <taxon>Myxococcota</taxon>
        <taxon>Myxococcia</taxon>
        <taxon>Myxococcales</taxon>
        <taxon>Cystobacterineae</taxon>
        <taxon>Vulgatibacteraceae</taxon>
        <taxon>Vulgatibacter</taxon>
    </lineage>
</organism>
<protein>
    <recommendedName>
        <fullName evidence="2">Bis(5'-nucleosyl)-tetraphosphatase [asymmetrical]</fullName>
    </recommendedName>
    <alternativeName>
        <fullName evidence="5">Diadenosine 5',5'''-P1,P4-tetraphosphate asymmetrical hydrolase</fullName>
    </alternativeName>
</protein>
<evidence type="ECO:0000256" key="6">
    <source>
        <dbReference type="RuleBase" id="RU003476"/>
    </source>
</evidence>
<evidence type="ECO:0000256" key="3">
    <source>
        <dbReference type="ARBA" id="ARBA00022741"/>
    </source>
</evidence>
<evidence type="ECO:0000313" key="9">
    <source>
        <dbReference type="EMBL" id="AKU89976.1"/>
    </source>
</evidence>
<keyword evidence="3" id="KW-0547">Nucleotide-binding</keyword>